<feature type="compositionally biased region" description="Pro residues" evidence="1">
    <location>
        <begin position="12"/>
        <end position="22"/>
    </location>
</feature>
<reference evidence="2" key="1">
    <citation type="submission" date="2014-09" db="EMBL/GenBank/DDBJ databases">
        <authorList>
            <person name="Magalhaes I.L.F."/>
            <person name="Oliveira U."/>
            <person name="Santos F.R."/>
            <person name="Vidigal T.H.D.A."/>
            <person name="Brescovit A.D."/>
            <person name="Santos A.J."/>
        </authorList>
    </citation>
    <scope>NUCLEOTIDE SEQUENCE</scope>
    <source>
        <tissue evidence="2">Shoot tissue taken approximately 20 cm above the soil surface</tissue>
    </source>
</reference>
<sequence length="99" mass="11575">MPTAPGRHAAMPSPPAGRPPCPENVLAQRGRIVRLRGWRVTPRPARQLNQRRFMRRQRRTCCFGPVRGRRLVCTAFKLEKWKLYMGITLVKKQNRLRQS</sequence>
<evidence type="ECO:0000256" key="1">
    <source>
        <dbReference type="SAM" id="MobiDB-lite"/>
    </source>
</evidence>
<evidence type="ECO:0000313" key="2">
    <source>
        <dbReference type="EMBL" id="JAD21870.1"/>
    </source>
</evidence>
<reference evidence="2" key="2">
    <citation type="journal article" date="2015" name="Data Brief">
        <title>Shoot transcriptome of the giant reed, Arundo donax.</title>
        <authorList>
            <person name="Barrero R.A."/>
            <person name="Guerrero F.D."/>
            <person name="Moolhuijzen P."/>
            <person name="Goolsby J.A."/>
            <person name="Tidwell J."/>
            <person name="Bellgard S.E."/>
            <person name="Bellgard M.I."/>
        </authorList>
    </citation>
    <scope>NUCLEOTIDE SEQUENCE</scope>
    <source>
        <tissue evidence="2">Shoot tissue taken approximately 20 cm above the soil surface</tissue>
    </source>
</reference>
<dbReference type="EMBL" id="GBRH01276025">
    <property type="protein sequence ID" value="JAD21870.1"/>
    <property type="molecule type" value="Transcribed_RNA"/>
</dbReference>
<accession>A0A0A8Y9A1</accession>
<organism evidence="2">
    <name type="scientific">Arundo donax</name>
    <name type="common">Giant reed</name>
    <name type="synonym">Donax arundinaceus</name>
    <dbReference type="NCBI Taxonomy" id="35708"/>
    <lineage>
        <taxon>Eukaryota</taxon>
        <taxon>Viridiplantae</taxon>
        <taxon>Streptophyta</taxon>
        <taxon>Embryophyta</taxon>
        <taxon>Tracheophyta</taxon>
        <taxon>Spermatophyta</taxon>
        <taxon>Magnoliopsida</taxon>
        <taxon>Liliopsida</taxon>
        <taxon>Poales</taxon>
        <taxon>Poaceae</taxon>
        <taxon>PACMAD clade</taxon>
        <taxon>Arundinoideae</taxon>
        <taxon>Arundineae</taxon>
        <taxon>Arundo</taxon>
    </lineage>
</organism>
<proteinExistence type="predicted"/>
<protein>
    <submittedName>
        <fullName evidence="2">Uncharacterized protein</fullName>
    </submittedName>
</protein>
<name>A0A0A8Y9A1_ARUDO</name>
<dbReference type="AlphaFoldDB" id="A0A0A8Y9A1"/>
<feature type="region of interest" description="Disordered" evidence="1">
    <location>
        <begin position="1"/>
        <end position="24"/>
    </location>
</feature>